<evidence type="ECO:0000259" key="1">
    <source>
        <dbReference type="Pfam" id="PF13358"/>
    </source>
</evidence>
<protein>
    <recommendedName>
        <fullName evidence="1">Tc1-like transposase DDE domain-containing protein</fullName>
    </recommendedName>
</protein>
<evidence type="ECO:0000313" key="2">
    <source>
        <dbReference type="EMBL" id="KAJ8719014.1"/>
    </source>
</evidence>
<evidence type="ECO:0000313" key="3">
    <source>
        <dbReference type="Proteomes" id="UP001231518"/>
    </source>
</evidence>
<feature type="domain" description="Tc1-like transposase DDE" evidence="1">
    <location>
        <begin position="207"/>
        <end position="344"/>
    </location>
</feature>
<gene>
    <name evidence="2" type="ORF">PYW07_016570</name>
</gene>
<accession>A0AAD8DS80</accession>
<dbReference type="Proteomes" id="UP001231518">
    <property type="component" value="Chromosome 8"/>
</dbReference>
<dbReference type="Pfam" id="PF13358">
    <property type="entry name" value="DDE_3"/>
    <property type="match status" value="1"/>
</dbReference>
<dbReference type="Gene3D" id="3.30.420.10">
    <property type="entry name" value="Ribonuclease H-like superfamily/Ribonuclease H"/>
    <property type="match status" value="1"/>
</dbReference>
<dbReference type="GO" id="GO:0003676">
    <property type="term" value="F:nucleic acid binding"/>
    <property type="evidence" value="ECO:0007669"/>
    <property type="project" value="InterPro"/>
</dbReference>
<organism evidence="2 3">
    <name type="scientific">Mythimna separata</name>
    <name type="common">Oriental armyworm</name>
    <name type="synonym">Pseudaletia separata</name>
    <dbReference type="NCBI Taxonomy" id="271217"/>
    <lineage>
        <taxon>Eukaryota</taxon>
        <taxon>Metazoa</taxon>
        <taxon>Ecdysozoa</taxon>
        <taxon>Arthropoda</taxon>
        <taxon>Hexapoda</taxon>
        <taxon>Insecta</taxon>
        <taxon>Pterygota</taxon>
        <taxon>Neoptera</taxon>
        <taxon>Endopterygota</taxon>
        <taxon>Lepidoptera</taxon>
        <taxon>Glossata</taxon>
        <taxon>Ditrysia</taxon>
        <taxon>Noctuoidea</taxon>
        <taxon>Noctuidae</taxon>
        <taxon>Noctuinae</taxon>
        <taxon>Hadenini</taxon>
        <taxon>Mythimna</taxon>
    </lineage>
</organism>
<dbReference type="InterPro" id="IPR038717">
    <property type="entry name" value="Tc1-like_DDE_dom"/>
</dbReference>
<dbReference type="PANTHER" id="PTHR33939:SF1">
    <property type="entry name" value="DUF4371 DOMAIN-CONTAINING PROTEIN"/>
    <property type="match status" value="1"/>
</dbReference>
<sequence>MEVAETASEQDTEKILFSILKTCEWEAKINRLKIPLEDYEDRASYYAGISKMKLQQILKKNTSTIYPKMNTIDFNTHLLILKCLCNFYEQKKIPSFTILYNYVNEFLTNLGGEPVQDYEQFAQDVITLSIDYQTIFNDTKLLMEDPKITFQRYLYLKKITQLRQEKSCIFYYISERIIDKNYNFDNPWKQNSQTDDIFCNKECILFHAVSKTGLVNGLFSYSATEDDFYKWVSDILLDSLHPGSVVVLDNSPLHGRSKSKSITVFDTKSDMKQWLRNHNVPHSDTMNKSQLYQLVRKHADIEEIPRVDQIIKANGHQVLRLPTHFEDLSPVEHIWQDIKTNLQEPKDDLHDDILSTFANIPTESYELYENDIIERENALLLLDTQIDNVLDDFLSDLKDKASRPVESMAIE</sequence>
<proteinExistence type="predicted"/>
<keyword evidence="3" id="KW-1185">Reference proteome</keyword>
<dbReference type="PANTHER" id="PTHR33939">
    <property type="entry name" value="PROTEIN CBG22215"/>
    <property type="match status" value="1"/>
</dbReference>
<dbReference type="AlphaFoldDB" id="A0AAD8DS80"/>
<name>A0AAD8DS80_MYTSE</name>
<reference evidence="2" key="1">
    <citation type="submission" date="2023-03" db="EMBL/GenBank/DDBJ databases">
        <title>Chromosome-level genomes of two armyworms, Mythimna separata and Mythimna loreyi, provide insights into the biosynthesis and reception of sex pheromones.</title>
        <authorList>
            <person name="Zhao H."/>
        </authorList>
    </citation>
    <scope>NUCLEOTIDE SEQUENCE</scope>
    <source>
        <strain evidence="2">BeijingLab</strain>
        <tissue evidence="2">Pupa</tissue>
    </source>
</reference>
<dbReference type="InterPro" id="IPR036397">
    <property type="entry name" value="RNaseH_sf"/>
</dbReference>
<comment type="caution">
    <text evidence="2">The sequence shown here is derived from an EMBL/GenBank/DDBJ whole genome shotgun (WGS) entry which is preliminary data.</text>
</comment>
<dbReference type="EMBL" id="JARGEI010000015">
    <property type="protein sequence ID" value="KAJ8719014.1"/>
    <property type="molecule type" value="Genomic_DNA"/>
</dbReference>